<keyword evidence="6 12" id="KW-0812">Transmembrane</keyword>
<keyword evidence="14" id="KW-0732">Signal</keyword>
<feature type="transmembrane region" description="Helical" evidence="12">
    <location>
        <begin position="275"/>
        <end position="293"/>
    </location>
</feature>
<dbReference type="GO" id="GO:0052917">
    <property type="term" value="F:dol-P-Man:Man(7)GlcNAc(2)-PP-Dol alpha-1,6-mannosyltransferase activity"/>
    <property type="evidence" value="ECO:0007669"/>
    <property type="project" value="UniProtKB-EC"/>
</dbReference>
<dbReference type="PANTHER" id="PTHR22760">
    <property type="entry name" value="GLYCOSYLTRANSFERASE"/>
    <property type="match status" value="1"/>
</dbReference>
<dbReference type="EC" id="2.4.1.-" evidence="12"/>
<feature type="region of interest" description="Disordered" evidence="13">
    <location>
        <begin position="658"/>
        <end position="686"/>
    </location>
</feature>
<comment type="similarity">
    <text evidence="3 12">Belongs to the glycosyltransferase 22 family.</text>
</comment>
<feature type="transmembrane region" description="Helical" evidence="12">
    <location>
        <begin position="330"/>
        <end position="352"/>
    </location>
</feature>
<feature type="signal peptide" evidence="14">
    <location>
        <begin position="1"/>
        <end position="19"/>
    </location>
</feature>
<evidence type="ECO:0000256" key="9">
    <source>
        <dbReference type="ARBA" id="ARBA00023136"/>
    </source>
</evidence>
<evidence type="ECO:0000256" key="6">
    <source>
        <dbReference type="ARBA" id="ARBA00022692"/>
    </source>
</evidence>
<proteinExistence type="inferred from homology"/>
<evidence type="ECO:0000256" key="1">
    <source>
        <dbReference type="ARBA" id="ARBA00004477"/>
    </source>
</evidence>
<feature type="transmembrane region" description="Helical" evidence="12">
    <location>
        <begin position="94"/>
        <end position="115"/>
    </location>
</feature>
<evidence type="ECO:0000256" key="12">
    <source>
        <dbReference type="RuleBase" id="RU363075"/>
    </source>
</evidence>
<evidence type="ECO:0000256" key="7">
    <source>
        <dbReference type="ARBA" id="ARBA00022824"/>
    </source>
</evidence>
<feature type="transmembrane region" description="Helical" evidence="12">
    <location>
        <begin position="191"/>
        <end position="215"/>
    </location>
</feature>
<comment type="pathway">
    <text evidence="2">Protein modification; protein glycosylation.</text>
</comment>
<evidence type="ECO:0000256" key="11">
    <source>
        <dbReference type="ARBA" id="ARBA00048899"/>
    </source>
</evidence>
<feature type="region of interest" description="Disordered" evidence="13">
    <location>
        <begin position="739"/>
        <end position="763"/>
    </location>
</feature>
<feature type="transmembrane region" description="Helical" evidence="12">
    <location>
        <begin position="299"/>
        <end position="318"/>
    </location>
</feature>
<protein>
    <recommendedName>
        <fullName evidence="12">Mannosyltransferase</fullName>
        <ecNumber evidence="12">2.4.1.-</ecNumber>
    </recommendedName>
</protein>
<dbReference type="GO" id="GO:0006487">
    <property type="term" value="P:protein N-linked glycosylation"/>
    <property type="evidence" value="ECO:0007669"/>
    <property type="project" value="TreeGrafter"/>
</dbReference>
<gene>
    <name evidence="15" type="ORF">HMN09_01388400</name>
</gene>
<dbReference type="PANTHER" id="PTHR22760:SF1">
    <property type="entry name" value="DOL-P-MAN:MAN(7)GLCNAC(2)-PP-DOL ALPHA-1,6-MANNOSYLTRANSFERASE"/>
    <property type="match status" value="1"/>
</dbReference>
<dbReference type="InterPro" id="IPR005599">
    <property type="entry name" value="GPI_mannosylTrfase"/>
</dbReference>
<sequence>MSLVLDALVVSAAWTHVLLAPYTKVEESFNLHAVHDVLMYGISPSALPNYDHFVFPGAVPRTFIGSVLLAWLSKPVIILAASFDLLASKFELQVIVRLVLATVNAIGLCFIRHAVSRRFGRPTGLYYTLLTCSQFHVPFWMGRTLPNMLAFLPVNLAAYLLIDLVFRAEIAALGTALILQSLYAGHISFRRAFVVGAVSSLTSIGLTVAVDSYFWQQAYLWPEFHSIYFNVVEGKSVEWGVSPFHAYLTSHLPKLLLTALPLSFFAVFSSAPRRLLPLIFPGAVLTAAMSAIGHKEWRFIVYVVPTWNVVAARGLSVMFSRRKSSLFGRLLFLGGSGAIAANLAATVLLTVASSRNYPGGSAMSVLNSLPSEPPVRAHVCNLALQSGASLFTHIHAPPYPQYLPSAGDWVYDKTDAPASFANFTHLISEDAVPSLSPSPAAEASSAFGFLGRKKKEEKVQETGWAPVGEVSAFERWALDVGSLKGQAGSEDVDVDVVPPGLVERVKGVLKLQERTRFRVKNKLEAASQYRSRTTPTYIASYWAQSRPEEPGWRSYLAGRATEPFADQHIRSLRSCPTRKPNNKAPPVPAAEHDAFAARTSLNHGPSLLCSRLDQHWHIRSRPTAAAHAGSTLLIWLRAEPPSTTRSHTHRLILNADSLASPRAQPRRWQHPPPQTGASEHSAPTRTSPLRATTIYGTKHHGRPTACGLLAPQTARRNNLLSAVSELRRAVSEPQLGVANANPGTDSLHGDTHPTGSVAEPRDADTLNHKDNWLCWEERDAGT</sequence>
<keyword evidence="9 12" id="KW-0472">Membrane</keyword>
<evidence type="ECO:0000256" key="10">
    <source>
        <dbReference type="ARBA" id="ARBA00044721"/>
    </source>
</evidence>
<organism evidence="15 16">
    <name type="scientific">Mycena chlorophos</name>
    <name type="common">Agaric fungus</name>
    <name type="synonym">Agaricus chlorophos</name>
    <dbReference type="NCBI Taxonomy" id="658473"/>
    <lineage>
        <taxon>Eukaryota</taxon>
        <taxon>Fungi</taxon>
        <taxon>Dikarya</taxon>
        <taxon>Basidiomycota</taxon>
        <taxon>Agaricomycotina</taxon>
        <taxon>Agaricomycetes</taxon>
        <taxon>Agaricomycetidae</taxon>
        <taxon>Agaricales</taxon>
        <taxon>Marasmiineae</taxon>
        <taxon>Mycenaceae</taxon>
        <taxon>Mycena</taxon>
    </lineage>
</organism>
<comment type="caution">
    <text evidence="15">The sequence shown here is derived from an EMBL/GenBank/DDBJ whole genome shotgun (WGS) entry which is preliminary data.</text>
</comment>
<evidence type="ECO:0000256" key="2">
    <source>
        <dbReference type="ARBA" id="ARBA00004922"/>
    </source>
</evidence>
<feature type="chain" id="PRO_5034239405" description="Mannosyltransferase" evidence="14">
    <location>
        <begin position="20"/>
        <end position="782"/>
    </location>
</feature>
<dbReference type="OrthoDB" id="19039at2759"/>
<keyword evidence="7 12" id="KW-0256">Endoplasmic reticulum</keyword>
<dbReference type="GO" id="GO:0005789">
    <property type="term" value="C:endoplasmic reticulum membrane"/>
    <property type="evidence" value="ECO:0007669"/>
    <property type="project" value="UniProtKB-SubCell"/>
</dbReference>
<comment type="function">
    <text evidence="10">Mannosyltransferase that operates in the biosynthetic pathway of dolichol-linked oligosaccharides, the glycan precursors employed in protein asparagine (N)-glycosylation. The assembly of dolichol-linked oligosaccharides begins on the cytosolic side of the endoplasmic reticulum membrane and finishes in its lumen. The sequential addition of sugars to dolichol pyrophosphate produces dolichol-linked oligosaccharides containing fourteen sugars, including two GlcNAcs, nine mannoses and three glucoses. Once assembled, the oligosaccharide is transferred from the lipid to nascent proteins by oligosaccharyltransferases. In the lumen of the endoplasmic reticulum, adds the eighth mannose residue in an alpha-1,6 linkage onto Man(7)GlcNAc(2)-PP-dolichol to produce Man(8)GlcNAc(2)-PP-dolichol.</text>
</comment>
<evidence type="ECO:0000313" key="15">
    <source>
        <dbReference type="EMBL" id="KAF7288463.1"/>
    </source>
</evidence>
<evidence type="ECO:0000256" key="13">
    <source>
        <dbReference type="SAM" id="MobiDB-lite"/>
    </source>
</evidence>
<feature type="compositionally biased region" description="Polar residues" evidence="13">
    <location>
        <begin position="675"/>
        <end position="686"/>
    </location>
</feature>
<feature type="transmembrane region" description="Helical" evidence="12">
    <location>
        <begin position="156"/>
        <end position="179"/>
    </location>
</feature>
<dbReference type="AlphaFoldDB" id="A0A8H6RX14"/>
<evidence type="ECO:0000313" key="16">
    <source>
        <dbReference type="Proteomes" id="UP000613580"/>
    </source>
</evidence>
<dbReference type="EMBL" id="JACAZE010000034">
    <property type="protein sequence ID" value="KAF7288463.1"/>
    <property type="molecule type" value="Genomic_DNA"/>
</dbReference>
<keyword evidence="16" id="KW-1185">Reference proteome</keyword>
<accession>A0A8H6RX14</accession>
<dbReference type="Pfam" id="PF03901">
    <property type="entry name" value="Glyco_transf_22"/>
    <property type="match status" value="1"/>
</dbReference>
<reference evidence="15" key="1">
    <citation type="submission" date="2020-05" db="EMBL/GenBank/DDBJ databases">
        <title>Mycena genomes resolve the evolution of fungal bioluminescence.</title>
        <authorList>
            <person name="Tsai I.J."/>
        </authorList>
    </citation>
    <scope>NUCLEOTIDE SEQUENCE</scope>
    <source>
        <strain evidence="15">110903Hualien_Pintung</strain>
    </source>
</reference>
<evidence type="ECO:0000256" key="5">
    <source>
        <dbReference type="ARBA" id="ARBA00022679"/>
    </source>
</evidence>
<keyword evidence="5 15" id="KW-0808">Transferase</keyword>
<comment type="subcellular location">
    <subcellularLocation>
        <location evidence="1 12">Endoplasmic reticulum membrane</location>
        <topology evidence="1 12">Multi-pass membrane protein</topology>
    </subcellularLocation>
</comment>
<dbReference type="UniPathway" id="UPA00378"/>
<dbReference type="Proteomes" id="UP000613580">
    <property type="component" value="Unassembled WGS sequence"/>
</dbReference>
<evidence type="ECO:0000256" key="3">
    <source>
        <dbReference type="ARBA" id="ARBA00007063"/>
    </source>
</evidence>
<comment type="catalytic activity">
    <reaction evidence="11">
        <text>an alpha-D-Man-(1-&gt;2)-alpha-D-Man-(1-&gt;2)-alpha-D-Man-(1-&gt;3)-[alpha-D-Man-(1-&gt;2)-alpha-D-Man-(1-&gt;3)-alpha-D-Man-(1-&gt;6)]-beta-D-Man-(1-&gt;4)-beta-D-GlcNAc-(1-&gt;4)-alpha-D-GlcNAc-diphospho-di-trans,poly-cis-dolichol + a di-trans,poly-cis-dolichyl beta-D-mannosyl phosphate = an alpha-D-Man-(1-&gt;2)-alpha-D-Man-(1-&gt;2)-alpha-D-Man-(1-&gt;3)-[alpha-D-Man-(1-&gt;2)-alpha-D-Man-(1-&gt;3)-[alpha-D-Man-(1-&gt;6)]-alpha-D-Man-(1-&gt;6)]-beta-D-Man-(1-&gt;4)-beta-D-GlcNAc-(1-&gt;4)-alpha-D-GlcNAc-diphospho-di-trans,poly-cis-dolichol + a di-trans,poly-cis-dolichyl phosphate + H(+)</text>
        <dbReference type="Rhea" id="RHEA:29535"/>
        <dbReference type="Rhea" id="RHEA-COMP:19498"/>
        <dbReference type="Rhea" id="RHEA-COMP:19501"/>
        <dbReference type="Rhea" id="RHEA-COMP:19518"/>
        <dbReference type="Rhea" id="RHEA-COMP:19519"/>
        <dbReference type="ChEBI" id="CHEBI:15378"/>
        <dbReference type="ChEBI" id="CHEBI:57683"/>
        <dbReference type="ChEBI" id="CHEBI:58211"/>
        <dbReference type="ChEBI" id="CHEBI:132517"/>
        <dbReference type="ChEBI" id="CHEBI:132519"/>
        <dbReference type="EC" id="2.4.1.260"/>
    </reaction>
    <physiologicalReaction direction="left-to-right" evidence="11">
        <dbReference type="Rhea" id="RHEA:29536"/>
    </physiologicalReaction>
</comment>
<keyword evidence="8 12" id="KW-1133">Transmembrane helix</keyword>
<evidence type="ECO:0000256" key="4">
    <source>
        <dbReference type="ARBA" id="ARBA00022676"/>
    </source>
</evidence>
<feature type="transmembrane region" description="Helical" evidence="12">
    <location>
        <begin position="251"/>
        <end position="268"/>
    </location>
</feature>
<keyword evidence="4 12" id="KW-0328">Glycosyltransferase</keyword>
<name>A0A8H6RX14_MYCCL</name>
<evidence type="ECO:0000256" key="8">
    <source>
        <dbReference type="ARBA" id="ARBA00022989"/>
    </source>
</evidence>
<evidence type="ECO:0000256" key="14">
    <source>
        <dbReference type="SAM" id="SignalP"/>
    </source>
</evidence>